<keyword evidence="2" id="KW-1185">Reference proteome</keyword>
<dbReference type="EMBL" id="KM247287">
    <property type="protein sequence ID" value="AIM40545.1"/>
    <property type="molecule type" value="Genomic_DNA"/>
</dbReference>
<accession>A0A088F6K9</accession>
<protein>
    <submittedName>
        <fullName evidence="1">Uncharacterized protein</fullName>
    </submittedName>
</protein>
<organism evidence="1 2">
    <name type="scientific">Escherichia phage J8-65</name>
    <dbReference type="NCBI Taxonomy" id="1536597"/>
    <lineage>
        <taxon>Viruses</taxon>
        <taxon>Duplodnaviria</taxon>
        <taxon>Heunggongvirae</taxon>
        <taxon>Uroviricota</taxon>
        <taxon>Caudoviricetes</taxon>
        <taxon>Autographivirales</taxon>
        <taxon>Autoscriptoviridae</taxon>
        <taxon>Stentvirinae</taxon>
        <taxon>Bonnellvirus</taxon>
        <taxon>Bonnellvirus smaasur</taxon>
        <taxon>Bonnellvirus J865</taxon>
    </lineage>
</organism>
<dbReference type="KEGG" id="vg:22277692"/>
<dbReference type="RefSeq" id="YP_009101392.1">
    <property type="nucleotide sequence ID" value="NC_025445.1"/>
</dbReference>
<reference evidence="1 2" key="1">
    <citation type="submission" date="2014-07" db="EMBL/GenBank/DDBJ databases">
        <title>Synergy as a Rationale for Phage Therapy using Phage Cocktails.</title>
        <authorList>
            <person name="Schmerer M."/>
            <person name="Molineux I.J."/>
            <person name="Bull J.J."/>
        </authorList>
    </citation>
    <scope>NUCLEOTIDE SEQUENCE [LARGE SCALE GENOMIC DNA]</scope>
</reference>
<proteinExistence type="predicted"/>
<dbReference type="Proteomes" id="UP000029367">
    <property type="component" value="Segment"/>
</dbReference>
<evidence type="ECO:0000313" key="2">
    <source>
        <dbReference type="Proteomes" id="UP000029367"/>
    </source>
</evidence>
<sequence length="223" mass="22218">MSLISITNQQRYDIGYRANIAANLTQRFVNNTKTLTAEQAAPIDAAITQLMTALEAAGYTSVPEGSAIVADGAATTVVNANGTVQKAATFDVNGETVTVALPATVGMKSNNDSISVQNVNGAAGVTSTSYVDSNGVLVAARLPATTAVIASGNNIQIRNSAGTAIGNATFTVSNGVITYGTLPATIAGVANGATLTGVAPTGTYTNTVTFTVAGGVITGIALS</sequence>
<name>A0A088F6K9_9CAUD</name>
<evidence type="ECO:0000313" key="1">
    <source>
        <dbReference type="EMBL" id="AIM40545.1"/>
    </source>
</evidence>
<dbReference type="GeneID" id="22277692"/>